<evidence type="ECO:0000256" key="7">
    <source>
        <dbReference type="ARBA" id="ARBA00023170"/>
    </source>
</evidence>
<organism evidence="9 10">
    <name type="scientific">Plakobranchus ocellatus</name>
    <dbReference type="NCBI Taxonomy" id="259542"/>
    <lineage>
        <taxon>Eukaryota</taxon>
        <taxon>Metazoa</taxon>
        <taxon>Spiralia</taxon>
        <taxon>Lophotrochozoa</taxon>
        <taxon>Mollusca</taxon>
        <taxon>Gastropoda</taxon>
        <taxon>Heterobranchia</taxon>
        <taxon>Euthyneura</taxon>
        <taxon>Panpulmonata</taxon>
        <taxon>Sacoglossa</taxon>
        <taxon>Placobranchoidea</taxon>
        <taxon>Plakobranchidae</taxon>
        <taxon>Plakobranchus</taxon>
    </lineage>
</organism>
<evidence type="ECO:0000256" key="2">
    <source>
        <dbReference type="ARBA" id="ARBA00022771"/>
    </source>
</evidence>
<dbReference type="Gene3D" id="1.10.565.10">
    <property type="entry name" value="Retinoid X Receptor"/>
    <property type="match status" value="1"/>
</dbReference>
<sequence>MWLCHFIKFVKKIPGFSHLHLNDQTTLVKEKWQTIWLLSSYRGRFEAEAGTNPGNANSPRHYNEEKIVFGTRYADLSELVNLAITLCLPSLLRGFDSRAPSWYKRLQALEISLSEMILMMMICLSCPETCGHLERKSQVGRLHWLMRQALSKHMDKLRVGNTESFPKVLSAIQNINSDIGQSILAFSIDQVMDCEQTGVGLDIPLLTEVMSRSRGHGPAVSGHSS</sequence>
<dbReference type="PANTHER" id="PTHR24082">
    <property type="entry name" value="NUCLEAR HORMONE RECEPTOR"/>
    <property type="match status" value="1"/>
</dbReference>
<dbReference type="GO" id="GO:0008270">
    <property type="term" value="F:zinc ion binding"/>
    <property type="evidence" value="ECO:0007669"/>
    <property type="project" value="UniProtKB-KW"/>
</dbReference>
<evidence type="ECO:0000256" key="5">
    <source>
        <dbReference type="ARBA" id="ARBA00023125"/>
    </source>
</evidence>
<reference evidence="9 10" key="1">
    <citation type="journal article" date="2021" name="Elife">
        <title>Chloroplast acquisition without the gene transfer in kleptoplastic sea slugs, Plakobranchus ocellatus.</title>
        <authorList>
            <person name="Maeda T."/>
            <person name="Takahashi S."/>
            <person name="Yoshida T."/>
            <person name="Shimamura S."/>
            <person name="Takaki Y."/>
            <person name="Nagai Y."/>
            <person name="Toyoda A."/>
            <person name="Suzuki Y."/>
            <person name="Arimoto A."/>
            <person name="Ishii H."/>
            <person name="Satoh N."/>
            <person name="Nishiyama T."/>
            <person name="Hasebe M."/>
            <person name="Maruyama T."/>
            <person name="Minagawa J."/>
            <person name="Obokata J."/>
            <person name="Shigenobu S."/>
        </authorList>
    </citation>
    <scope>NUCLEOTIDE SEQUENCE [LARGE SCALE GENOMIC DNA]</scope>
</reference>
<dbReference type="GO" id="GO:0000978">
    <property type="term" value="F:RNA polymerase II cis-regulatory region sequence-specific DNA binding"/>
    <property type="evidence" value="ECO:0007669"/>
    <property type="project" value="TreeGrafter"/>
</dbReference>
<keyword evidence="1" id="KW-0479">Metal-binding</keyword>
<dbReference type="PROSITE" id="PS51843">
    <property type="entry name" value="NR_LBD"/>
    <property type="match status" value="1"/>
</dbReference>
<dbReference type="InterPro" id="IPR035500">
    <property type="entry name" value="NHR-like_dom_sf"/>
</dbReference>
<evidence type="ECO:0000256" key="6">
    <source>
        <dbReference type="ARBA" id="ARBA00023163"/>
    </source>
</evidence>
<dbReference type="Proteomes" id="UP000735302">
    <property type="component" value="Unassembled WGS sequence"/>
</dbReference>
<dbReference type="PANTHER" id="PTHR24082:SF507">
    <property type="entry name" value="BILE ACID RECEPTOR-RELATED"/>
    <property type="match status" value="1"/>
</dbReference>
<keyword evidence="5" id="KW-0238">DNA-binding</keyword>
<evidence type="ECO:0000313" key="10">
    <source>
        <dbReference type="Proteomes" id="UP000735302"/>
    </source>
</evidence>
<evidence type="ECO:0000259" key="8">
    <source>
        <dbReference type="PROSITE" id="PS51843"/>
    </source>
</evidence>
<accession>A0AAV3Z7Q1</accession>
<name>A0AAV3Z7Q1_9GAST</name>
<dbReference type="GO" id="GO:0004879">
    <property type="term" value="F:nuclear receptor activity"/>
    <property type="evidence" value="ECO:0007669"/>
    <property type="project" value="TreeGrafter"/>
</dbReference>
<dbReference type="GO" id="GO:0045944">
    <property type="term" value="P:positive regulation of transcription by RNA polymerase II"/>
    <property type="evidence" value="ECO:0007669"/>
    <property type="project" value="TreeGrafter"/>
</dbReference>
<dbReference type="GO" id="GO:0000122">
    <property type="term" value="P:negative regulation of transcription by RNA polymerase II"/>
    <property type="evidence" value="ECO:0007669"/>
    <property type="project" value="TreeGrafter"/>
</dbReference>
<protein>
    <submittedName>
        <fullName evidence="9">Retinoic acid receptor beta</fullName>
    </submittedName>
</protein>
<keyword evidence="2" id="KW-0863">Zinc-finger</keyword>
<evidence type="ECO:0000313" key="9">
    <source>
        <dbReference type="EMBL" id="GFN91276.1"/>
    </source>
</evidence>
<dbReference type="SUPFAM" id="SSF48508">
    <property type="entry name" value="Nuclear receptor ligand-binding domain"/>
    <property type="match status" value="1"/>
</dbReference>
<dbReference type="Pfam" id="PF00104">
    <property type="entry name" value="Hormone_recep"/>
    <property type="match status" value="1"/>
</dbReference>
<comment type="caution">
    <text evidence="9">The sequence shown here is derived from an EMBL/GenBank/DDBJ whole genome shotgun (WGS) entry which is preliminary data.</text>
</comment>
<evidence type="ECO:0000256" key="4">
    <source>
        <dbReference type="ARBA" id="ARBA00023015"/>
    </source>
</evidence>
<keyword evidence="6" id="KW-0804">Transcription</keyword>
<keyword evidence="4" id="KW-0805">Transcription regulation</keyword>
<dbReference type="InterPro" id="IPR050234">
    <property type="entry name" value="Nuclear_hormone_rcpt_NR1"/>
</dbReference>
<keyword evidence="7 9" id="KW-0675">Receptor</keyword>
<gene>
    <name evidence="9" type="ORF">PoB_001778200</name>
</gene>
<dbReference type="GO" id="GO:0030154">
    <property type="term" value="P:cell differentiation"/>
    <property type="evidence" value="ECO:0007669"/>
    <property type="project" value="TreeGrafter"/>
</dbReference>
<proteinExistence type="predicted"/>
<dbReference type="EMBL" id="BLXT01002115">
    <property type="protein sequence ID" value="GFN91276.1"/>
    <property type="molecule type" value="Genomic_DNA"/>
</dbReference>
<keyword evidence="3" id="KW-0862">Zinc</keyword>
<keyword evidence="10" id="KW-1185">Reference proteome</keyword>
<feature type="domain" description="NR LBD" evidence="8">
    <location>
        <begin position="1"/>
        <end position="208"/>
    </location>
</feature>
<evidence type="ECO:0000256" key="3">
    <source>
        <dbReference type="ARBA" id="ARBA00022833"/>
    </source>
</evidence>
<dbReference type="AlphaFoldDB" id="A0AAV3Z7Q1"/>
<evidence type="ECO:0000256" key="1">
    <source>
        <dbReference type="ARBA" id="ARBA00022723"/>
    </source>
</evidence>
<dbReference type="InterPro" id="IPR000536">
    <property type="entry name" value="Nucl_hrmn_rcpt_lig-bd"/>
</dbReference>